<dbReference type="EMBL" id="CP019633">
    <property type="protein sequence ID" value="AQQ08588.1"/>
    <property type="molecule type" value="Genomic_DNA"/>
</dbReference>
<evidence type="ECO:0000256" key="1">
    <source>
        <dbReference type="SAM" id="MobiDB-lite"/>
    </source>
</evidence>
<keyword evidence="3" id="KW-1185">Reference proteome</keyword>
<reference evidence="3" key="1">
    <citation type="submission" date="2017-02" db="EMBL/GenBank/DDBJ databases">
        <title>Comparative genomics and description of representatives of a novel lineage of planctomycetes thriving in anoxic sediments.</title>
        <authorList>
            <person name="Spring S."/>
            <person name="Bunk B."/>
            <person name="Sproer C."/>
            <person name="Klenk H.-P."/>
        </authorList>
    </citation>
    <scope>NUCLEOTIDE SEQUENCE [LARGE SCALE GENOMIC DNA]</scope>
    <source>
        <strain evidence="3">L21-RPul-D3</strain>
    </source>
</reference>
<dbReference type="AlphaFoldDB" id="A0A1Q2HMA5"/>
<sequence length="100" mass="11746">MIFQERLNNTERIQSVYQCIKEGKSIDYAAPFKNLLFKTEGRVYVLGIRWDKKACYGDFWESVDLLKNFESWGFTHPKGKPNLPASKIKQKGPFEKPLTW</sequence>
<feature type="region of interest" description="Disordered" evidence="1">
    <location>
        <begin position="75"/>
        <end position="100"/>
    </location>
</feature>
<accession>A0A1Q2HMA5</accession>
<protein>
    <submittedName>
        <fullName evidence="2">Uncharacterized protein</fullName>
    </submittedName>
</protein>
<name>A0A1Q2HMA5_9BACT</name>
<evidence type="ECO:0000313" key="2">
    <source>
        <dbReference type="EMBL" id="AQQ08588.1"/>
    </source>
</evidence>
<gene>
    <name evidence="2" type="ORF">L21SP3_00375</name>
</gene>
<dbReference type="Proteomes" id="UP000188273">
    <property type="component" value="Chromosome"/>
</dbReference>
<evidence type="ECO:0000313" key="3">
    <source>
        <dbReference type="Proteomes" id="UP000188273"/>
    </source>
</evidence>
<organism evidence="2 3">
    <name type="scientific">Sedimentisphaera cyanobacteriorum</name>
    <dbReference type="NCBI Taxonomy" id="1940790"/>
    <lineage>
        <taxon>Bacteria</taxon>
        <taxon>Pseudomonadati</taxon>
        <taxon>Planctomycetota</taxon>
        <taxon>Phycisphaerae</taxon>
        <taxon>Sedimentisphaerales</taxon>
        <taxon>Sedimentisphaeraceae</taxon>
        <taxon>Sedimentisphaera</taxon>
    </lineage>
</organism>
<dbReference type="KEGG" id="pbu:L21SP3_00375"/>
<proteinExistence type="predicted"/>
<dbReference type="STRING" id="1940790.L21SP3_00375"/>